<dbReference type="EMBL" id="JBHRSJ010000029">
    <property type="protein sequence ID" value="MFC2973322.1"/>
    <property type="molecule type" value="Genomic_DNA"/>
</dbReference>
<feature type="transmembrane region" description="Helical" evidence="1">
    <location>
        <begin position="12"/>
        <end position="31"/>
    </location>
</feature>
<keyword evidence="3" id="KW-1185">Reference proteome</keyword>
<keyword evidence="1" id="KW-0812">Transmembrane</keyword>
<evidence type="ECO:0008006" key="4">
    <source>
        <dbReference type="Google" id="ProtNLM"/>
    </source>
</evidence>
<accession>A0ABV7AV94</accession>
<gene>
    <name evidence="2" type="ORF">ACFOJE_14020</name>
</gene>
<keyword evidence="1" id="KW-1133">Transmembrane helix</keyword>
<dbReference type="RefSeq" id="WP_377815007.1">
    <property type="nucleotide sequence ID" value="NZ_JBHRSJ010000029.1"/>
</dbReference>
<evidence type="ECO:0000313" key="3">
    <source>
        <dbReference type="Proteomes" id="UP001595457"/>
    </source>
</evidence>
<reference evidence="3" key="1">
    <citation type="journal article" date="2019" name="Int. J. Syst. Evol. Microbiol.">
        <title>The Global Catalogue of Microorganisms (GCM) 10K type strain sequencing project: providing services to taxonomists for standard genome sequencing and annotation.</title>
        <authorList>
            <consortium name="The Broad Institute Genomics Platform"/>
            <consortium name="The Broad Institute Genome Sequencing Center for Infectious Disease"/>
            <person name="Wu L."/>
            <person name="Ma J."/>
        </authorList>
    </citation>
    <scope>NUCLEOTIDE SEQUENCE [LARGE SCALE GENOMIC DNA]</scope>
    <source>
        <strain evidence="3">KCTC 62195</strain>
    </source>
</reference>
<feature type="transmembrane region" description="Helical" evidence="1">
    <location>
        <begin position="43"/>
        <end position="63"/>
    </location>
</feature>
<protein>
    <recommendedName>
        <fullName evidence="4">Holin</fullName>
    </recommendedName>
</protein>
<keyword evidence="1" id="KW-0472">Membrane</keyword>
<name>A0ABV7AV94_9GAMM</name>
<dbReference type="Proteomes" id="UP001595457">
    <property type="component" value="Unassembled WGS sequence"/>
</dbReference>
<comment type="caution">
    <text evidence="2">The sequence shown here is derived from an EMBL/GenBank/DDBJ whole genome shotgun (WGS) entry which is preliminary data.</text>
</comment>
<evidence type="ECO:0000313" key="2">
    <source>
        <dbReference type="EMBL" id="MFC2973322.1"/>
    </source>
</evidence>
<evidence type="ECO:0000256" key="1">
    <source>
        <dbReference type="SAM" id="Phobius"/>
    </source>
</evidence>
<organism evidence="2 3">
    <name type="scientific">Azotobacter bryophylli</name>
    <dbReference type="NCBI Taxonomy" id="1986537"/>
    <lineage>
        <taxon>Bacteria</taxon>
        <taxon>Pseudomonadati</taxon>
        <taxon>Pseudomonadota</taxon>
        <taxon>Gammaproteobacteria</taxon>
        <taxon>Pseudomonadales</taxon>
        <taxon>Pseudomonadaceae</taxon>
        <taxon>Azotobacter</taxon>
    </lineage>
</organism>
<sequence>MSDAQKEKTSGSAIGGGATAASSGTLIIMIANSLPQDSLYKIALLHAAPTITVIIGAIATYLISWVKQHLARRELEDAVSDAKSYMVEMLKNPETSDGHKNNIRQKLEQLESVTVESKLSAVKKFADGSKITNY</sequence>
<proteinExistence type="predicted"/>